<keyword evidence="4" id="KW-0804">Transcription</keyword>
<evidence type="ECO:0000259" key="6">
    <source>
        <dbReference type="PROSITE" id="PS50043"/>
    </source>
</evidence>
<evidence type="ECO:0000259" key="7">
    <source>
        <dbReference type="PROSITE" id="PS50110"/>
    </source>
</evidence>
<evidence type="ECO:0000256" key="3">
    <source>
        <dbReference type="ARBA" id="ARBA00023125"/>
    </source>
</evidence>
<dbReference type="Proteomes" id="UP001596122">
    <property type="component" value="Unassembled WGS sequence"/>
</dbReference>
<dbReference type="PROSITE" id="PS00622">
    <property type="entry name" value="HTH_LUXR_1"/>
    <property type="match status" value="1"/>
</dbReference>
<name>A0ABW0GJZ3_9MICO</name>
<dbReference type="InterPro" id="IPR011006">
    <property type="entry name" value="CheY-like_superfamily"/>
</dbReference>
<evidence type="ECO:0000256" key="1">
    <source>
        <dbReference type="ARBA" id="ARBA00022553"/>
    </source>
</evidence>
<dbReference type="SMART" id="SM00448">
    <property type="entry name" value="REC"/>
    <property type="match status" value="1"/>
</dbReference>
<organism evidence="8 9">
    <name type="scientific">Aquipuribacter nitratireducens</name>
    <dbReference type="NCBI Taxonomy" id="650104"/>
    <lineage>
        <taxon>Bacteria</taxon>
        <taxon>Bacillati</taxon>
        <taxon>Actinomycetota</taxon>
        <taxon>Actinomycetes</taxon>
        <taxon>Micrococcales</taxon>
        <taxon>Intrasporangiaceae</taxon>
        <taxon>Aquipuribacter</taxon>
    </lineage>
</organism>
<dbReference type="Gene3D" id="3.40.50.2300">
    <property type="match status" value="1"/>
</dbReference>
<evidence type="ECO:0000256" key="5">
    <source>
        <dbReference type="PROSITE-ProRule" id="PRU00169"/>
    </source>
</evidence>
<dbReference type="SMART" id="SM00421">
    <property type="entry name" value="HTH_LUXR"/>
    <property type="match status" value="1"/>
</dbReference>
<protein>
    <submittedName>
        <fullName evidence="8">Response regulator</fullName>
    </submittedName>
</protein>
<proteinExistence type="predicted"/>
<dbReference type="PRINTS" id="PR00038">
    <property type="entry name" value="HTHLUXR"/>
</dbReference>
<dbReference type="Gene3D" id="1.10.10.10">
    <property type="entry name" value="Winged helix-like DNA-binding domain superfamily/Winged helix DNA-binding domain"/>
    <property type="match status" value="1"/>
</dbReference>
<evidence type="ECO:0000313" key="8">
    <source>
        <dbReference type="EMBL" id="MFC5380124.1"/>
    </source>
</evidence>
<reference evidence="9" key="1">
    <citation type="journal article" date="2019" name="Int. J. Syst. Evol. Microbiol.">
        <title>The Global Catalogue of Microorganisms (GCM) 10K type strain sequencing project: providing services to taxonomists for standard genome sequencing and annotation.</title>
        <authorList>
            <consortium name="The Broad Institute Genomics Platform"/>
            <consortium name="The Broad Institute Genome Sequencing Center for Infectious Disease"/>
            <person name="Wu L."/>
            <person name="Ma J."/>
        </authorList>
    </citation>
    <scope>NUCLEOTIDE SEQUENCE [LARGE SCALE GENOMIC DNA]</scope>
    <source>
        <strain evidence="9">CCUG 43114</strain>
    </source>
</reference>
<dbReference type="PROSITE" id="PS50043">
    <property type="entry name" value="HTH_LUXR_2"/>
    <property type="match status" value="1"/>
</dbReference>
<dbReference type="Pfam" id="PF00196">
    <property type="entry name" value="GerE"/>
    <property type="match status" value="1"/>
</dbReference>
<dbReference type="InterPro" id="IPR001789">
    <property type="entry name" value="Sig_transdc_resp-reg_receiver"/>
</dbReference>
<feature type="modified residue" description="4-aspartylphosphate" evidence="5">
    <location>
        <position position="54"/>
    </location>
</feature>
<dbReference type="PROSITE" id="PS50110">
    <property type="entry name" value="RESPONSE_REGULATORY"/>
    <property type="match status" value="1"/>
</dbReference>
<evidence type="ECO:0000256" key="4">
    <source>
        <dbReference type="ARBA" id="ARBA00023163"/>
    </source>
</evidence>
<gene>
    <name evidence="8" type="ORF">ACFPJ6_04930</name>
</gene>
<dbReference type="InterPro" id="IPR000792">
    <property type="entry name" value="Tscrpt_reg_LuxR_C"/>
</dbReference>
<feature type="domain" description="HTH luxR-type" evidence="6">
    <location>
        <begin position="135"/>
        <end position="200"/>
    </location>
</feature>
<evidence type="ECO:0000256" key="2">
    <source>
        <dbReference type="ARBA" id="ARBA00023015"/>
    </source>
</evidence>
<feature type="domain" description="Response regulatory" evidence="7">
    <location>
        <begin position="3"/>
        <end position="119"/>
    </location>
</feature>
<dbReference type="RefSeq" id="WP_340267393.1">
    <property type="nucleotide sequence ID" value="NZ_JBBEOG010000001.1"/>
</dbReference>
<keyword evidence="1 5" id="KW-0597">Phosphoprotein</keyword>
<dbReference type="InterPro" id="IPR058245">
    <property type="entry name" value="NreC/VraR/RcsB-like_REC"/>
</dbReference>
<dbReference type="PANTHER" id="PTHR43214">
    <property type="entry name" value="TWO-COMPONENT RESPONSE REGULATOR"/>
    <property type="match status" value="1"/>
</dbReference>
<accession>A0ABW0GJZ3</accession>
<keyword evidence="3" id="KW-0238">DNA-binding</keyword>
<keyword evidence="9" id="KW-1185">Reference proteome</keyword>
<dbReference type="InterPro" id="IPR036388">
    <property type="entry name" value="WH-like_DNA-bd_sf"/>
</dbReference>
<dbReference type="Pfam" id="PF00072">
    <property type="entry name" value="Response_reg"/>
    <property type="match status" value="1"/>
</dbReference>
<dbReference type="CDD" id="cd06170">
    <property type="entry name" value="LuxR_C_like"/>
    <property type="match status" value="1"/>
</dbReference>
<sequence>MATVLVVDDTPIVREQLRRAVGGLPGITRVVGAASGEEALSRWPVERPSVVLLDVRMPGIGGVETAKRLLTRHPEANVLMTTMAEDADGLARAIAAGARGYVVKDASPEELSIALAAALSEATRRQVPAQTRGRPGGSAVQLTEREVQVLDGMSRGCSNAAIGKELFLSEDTIKTHARRLFRKLDAADRAQAVATGFRLGLVR</sequence>
<dbReference type="InterPro" id="IPR039420">
    <property type="entry name" value="WalR-like"/>
</dbReference>
<comment type="caution">
    <text evidence="8">The sequence shown here is derived from an EMBL/GenBank/DDBJ whole genome shotgun (WGS) entry which is preliminary data.</text>
</comment>
<dbReference type="SUPFAM" id="SSF46894">
    <property type="entry name" value="C-terminal effector domain of the bipartite response regulators"/>
    <property type="match status" value="1"/>
</dbReference>
<evidence type="ECO:0000313" key="9">
    <source>
        <dbReference type="Proteomes" id="UP001596122"/>
    </source>
</evidence>
<dbReference type="SUPFAM" id="SSF52172">
    <property type="entry name" value="CheY-like"/>
    <property type="match status" value="1"/>
</dbReference>
<dbReference type="PANTHER" id="PTHR43214:SF24">
    <property type="entry name" value="TRANSCRIPTIONAL REGULATORY PROTEIN NARL-RELATED"/>
    <property type="match status" value="1"/>
</dbReference>
<keyword evidence="2" id="KW-0805">Transcription regulation</keyword>
<dbReference type="InterPro" id="IPR016032">
    <property type="entry name" value="Sig_transdc_resp-reg_C-effctor"/>
</dbReference>
<dbReference type="EMBL" id="JBHSLD010000006">
    <property type="protein sequence ID" value="MFC5380124.1"/>
    <property type="molecule type" value="Genomic_DNA"/>
</dbReference>
<dbReference type="CDD" id="cd17535">
    <property type="entry name" value="REC_NarL-like"/>
    <property type="match status" value="1"/>
</dbReference>